<evidence type="ECO:0000259" key="3">
    <source>
        <dbReference type="Pfam" id="PF11716"/>
    </source>
</evidence>
<proteinExistence type="predicted"/>
<feature type="domain" description="MDMPI C-terminal" evidence="2">
    <location>
        <begin position="190"/>
        <end position="282"/>
    </location>
</feature>
<dbReference type="RefSeq" id="WP_006940133.1">
    <property type="nucleotide sequence ID" value="NZ_BAAAYP010000043.1"/>
</dbReference>
<sequence>MTHGKTHGNTTTGGTTGPDTDAAPEFPVEPIRALLLEQFGVIDELLADVHGDTWYTPTSLPGWTVKDITAHLIGTESMLAGIEAPHVEIDVHALGHVRNEIGAFNERWIESLRGTPGDEVLARYREIVARRREQLGAMTQKDFDEPAMTPVGQATYGRFMRIRVFDCWMHELDLRDALGVPGDEGGARAELAAAEIFGALAYVVGKRGKAPDGARITFELSGPLARTLHVEVDGRAAVVPALSGPATSTVAMDSRLFVRLAGGRTHAFDRLDEITLGGDTTVGRRIVDHLAFTI</sequence>
<comment type="caution">
    <text evidence="4">The sequence shown here is derived from an EMBL/GenBank/DDBJ whole genome shotgun (WGS) entry which is preliminary data.</text>
</comment>
<dbReference type="SUPFAM" id="SSF109854">
    <property type="entry name" value="DinB/YfiT-like putative metalloenzymes"/>
    <property type="match status" value="1"/>
</dbReference>
<keyword evidence="5" id="KW-1185">Reference proteome</keyword>
<dbReference type="InterPro" id="IPR017517">
    <property type="entry name" value="Maleyloyr_isom"/>
</dbReference>
<dbReference type="Proteomes" id="UP000325466">
    <property type="component" value="Unassembled WGS sequence"/>
</dbReference>
<protein>
    <recommendedName>
        <fullName evidence="6">Mycothiol-dependent maleylpyruvate isomerase metal-binding domain-containing protein</fullName>
    </recommendedName>
</protein>
<gene>
    <name evidence="4" type="ORF">RAJCM14343_0601</name>
</gene>
<accession>A0ABQ0YFS8</accession>
<dbReference type="Pfam" id="PF11716">
    <property type="entry name" value="MDMPI_N"/>
    <property type="match status" value="1"/>
</dbReference>
<evidence type="ECO:0000313" key="5">
    <source>
        <dbReference type="Proteomes" id="UP000325466"/>
    </source>
</evidence>
<feature type="domain" description="Mycothiol-dependent maleylpyruvate isomerase metal-binding" evidence="3">
    <location>
        <begin position="42"/>
        <end position="175"/>
    </location>
</feature>
<name>A0ABQ0YFS8_9NOCA</name>
<dbReference type="Pfam" id="PF07398">
    <property type="entry name" value="MDMPI_C"/>
    <property type="match status" value="1"/>
</dbReference>
<dbReference type="InterPro" id="IPR034660">
    <property type="entry name" value="DinB/YfiT-like"/>
</dbReference>
<evidence type="ECO:0000256" key="1">
    <source>
        <dbReference type="SAM" id="MobiDB-lite"/>
    </source>
</evidence>
<evidence type="ECO:0000313" key="4">
    <source>
        <dbReference type="EMBL" id="GES35354.1"/>
    </source>
</evidence>
<evidence type="ECO:0008006" key="6">
    <source>
        <dbReference type="Google" id="ProtNLM"/>
    </source>
</evidence>
<feature type="region of interest" description="Disordered" evidence="1">
    <location>
        <begin position="1"/>
        <end position="25"/>
    </location>
</feature>
<dbReference type="GeneID" id="83622571"/>
<dbReference type="InterPro" id="IPR010872">
    <property type="entry name" value="MDMPI_C-term_domain"/>
</dbReference>
<organism evidence="4 5">
    <name type="scientific">Rhodococcus aetherivorans</name>
    <dbReference type="NCBI Taxonomy" id="191292"/>
    <lineage>
        <taxon>Bacteria</taxon>
        <taxon>Bacillati</taxon>
        <taxon>Actinomycetota</taxon>
        <taxon>Actinomycetes</taxon>
        <taxon>Mycobacteriales</taxon>
        <taxon>Nocardiaceae</taxon>
        <taxon>Rhodococcus</taxon>
    </lineage>
</organism>
<reference evidence="4 5" key="1">
    <citation type="journal article" date="2018" name="Biodegradation">
        <title>1,4-Dioxane degradation characteristics of Rhodococcus aetherivorans JCM 14343.</title>
        <authorList>
            <person name="Inoue D."/>
            <person name="Tsunoda T."/>
            <person name="Yamamoto N."/>
            <person name="Ike M."/>
            <person name="Sei K."/>
        </authorList>
    </citation>
    <scope>NUCLEOTIDE SEQUENCE [LARGE SCALE GENOMIC DNA]</scope>
    <source>
        <strain evidence="4 5">JCM 14343</strain>
    </source>
</reference>
<dbReference type="Gene3D" id="1.20.120.450">
    <property type="entry name" value="dinb family like domain"/>
    <property type="match status" value="1"/>
</dbReference>
<dbReference type="NCBIfam" id="TIGR03083">
    <property type="entry name" value="maleylpyruvate isomerase family mycothiol-dependent enzyme"/>
    <property type="match status" value="1"/>
</dbReference>
<dbReference type="InterPro" id="IPR024344">
    <property type="entry name" value="MDMPI_metal-binding"/>
</dbReference>
<evidence type="ECO:0000259" key="2">
    <source>
        <dbReference type="Pfam" id="PF07398"/>
    </source>
</evidence>
<dbReference type="EMBL" id="BLAH01000017">
    <property type="protein sequence ID" value="GES35354.1"/>
    <property type="molecule type" value="Genomic_DNA"/>
</dbReference>